<dbReference type="GeneID" id="38786745"/>
<accession>A0A401H5W3</accession>
<dbReference type="Pfam" id="PF12937">
    <property type="entry name" value="F-box-like"/>
    <property type="match status" value="1"/>
</dbReference>
<organism evidence="2 3">
    <name type="scientific">Sparassis crispa</name>
    <dbReference type="NCBI Taxonomy" id="139825"/>
    <lineage>
        <taxon>Eukaryota</taxon>
        <taxon>Fungi</taxon>
        <taxon>Dikarya</taxon>
        <taxon>Basidiomycota</taxon>
        <taxon>Agaricomycotina</taxon>
        <taxon>Agaricomycetes</taxon>
        <taxon>Polyporales</taxon>
        <taxon>Sparassidaceae</taxon>
        <taxon>Sparassis</taxon>
    </lineage>
</organism>
<dbReference type="SUPFAM" id="SSF81383">
    <property type="entry name" value="F-box domain"/>
    <property type="match status" value="1"/>
</dbReference>
<dbReference type="InterPro" id="IPR032675">
    <property type="entry name" value="LRR_dom_sf"/>
</dbReference>
<reference evidence="2 3" key="1">
    <citation type="journal article" date="2018" name="Sci. Rep.">
        <title>Genome sequence of the cauliflower mushroom Sparassis crispa (Hanabiratake) and its association with beneficial usage.</title>
        <authorList>
            <person name="Kiyama R."/>
            <person name="Furutani Y."/>
            <person name="Kawaguchi K."/>
            <person name="Nakanishi T."/>
        </authorList>
    </citation>
    <scope>NUCLEOTIDE SEQUENCE [LARGE SCALE GENOMIC DNA]</scope>
</reference>
<proteinExistence type="predicted"/>
<dbReference type="OrthoDB" id="2751422at2759"/>
<evidence type="ECO:0000313" key="2">
    <source>
        <dbReference type="EMBL" id="GBE89828.1"/>
    </source>
</evidence>
<feature type="domain" description="F-box" evidence="1">
    <location>
        <begin position="60"/>
        <end position="91"/>
    </location>
</feature>
<evidence type="ECO:0000259" key="1">
    <source>
        <dbReference type="Pfam" id="PF12937"/>
    </source>
</evidence>
<comment type="caution">
    <text evidence="2">The sequence shown here is derived from an EMBL/GenBank/DDBJ whole genome shotgun (WGS) entry which is preliminary data.</text>
</comment>
<dbReference type="Proteomes" id="UP000287166">
    <property type="component" value="Unassembled WGS sequence"/>
</dbReference>
<evidence type="ECO:0000313" key="3">
    <source>
        <dbReference type="Proteomes" id="UP000287166"/>
    </source>
</evidence>
<dbReference type="EMBL" id="BFAD01000017">
    <property type="protein sequence ID" value="GBE89828.1"/>
    <property type="molecule type" value="Genomic_DNA"/>
</dbReference>
<dbReference type="AlphaFoldDB" id="A0A401H5W3"/>
<keyword evidence="3" id="KW-1185">Reference proteome</keyword>
<dbReference type="STRING" id="139825.A0A401H5W3"/>
<dbReference type="InParanoid" id="A0A401H5W3"/>
<dbReference type="InterPro" id="IPR036047">
    <property type="entry name" value="F-box-like_dom_sf"/>
</dbReference>
<dbReference type="InterPro" id="IPR001810">
    <property type="entry name" value="F-box_dom"/>
</dbReference>
<name>A0A401H5W3_9APHY</name>
<sequence length="483" mass="54115">MIRVKNSTVTRSDAPATVIVNKSKVGFAKLLASRTRSGLPVVVLLLFVMGVESRFVSQVPRLPPELQDMIMDYLHDDKPSLLSCSLVCRCWIYSSRHHLLQSIYIIEGRWAGHGVVQFASFLEELVKAGRDLLFIPHVHELHVLGTNGDVHTLQVFERPNVSSCAIARILTRLSRLRGLELAGLQLQKSAQSNLPCSKAAFKLSKLSLAMVSGSGEESLEDFLSVLRLFRHVENLRLSGVELDVEDEDQEGVARTLSSVELPKDMSIRLLVLDSDSPGVNLLCELFRRVVAVGILQRLRVTCHDLVDVAALGELINTTGVMDLELQLNPGVLQGIGGVTPVDWKAFQLSSCPYLKSIGFTIDSQDLDLVYHLLNAQIDILSIIPSQVSIIIFIIYIYDGEAFFNDVDKTDWARMDAVLDEFSMKHVLFQICDLMQPPRRLLQNCQDLLTTKLPRLKKRNSLHLRFLDASSDVYEHLKSQHRNS</sequence>
<dbReference type="RefSeq" id="XP_027620741.1">
    <property type="nucleotide sequence ID" value="XM_027764940.1"/>
</dbReference>
<gene>
    <name evidence="2" type="ORF">SCP_1701530</name>
</gene>
<dbReference type="Gene3D" id="3.80.10.10">
    <property type="entry name" value="Ribonuclease Inhibitor"/>
    <property type="match status" value="1"/>
</dbReference>
<protein>
    <recommendedName>
        <fullName evidence="1">F-box domain-containing protein</fullName>
    </recommendedName>
</protein>